<sequence>TSKNSLKLSLSHSHSHSTLCNVENWRCRVPLQSLSYLPFTSFASSHFVLVPITTTSAQDFDEPAENPFRTTRFDTAIWAAKLLLLAIGIISTYIFFKVAIIPYTIDLSLSTLPRLWISLRSWLSPPYIYIIVNFIIITIATTSAFQHQNHPPLSLPTIAKPTTHKSQPQDQTPSFKDSTSDAVPTTNSIDDFYDIIWDEIVQLEHEKQRIEHFVSSEPSPESSSENSRLTEAEGKDGDNDESTFDATWNAIMEAQGKPLKRQLKKSETWDLPPRLERFGAILNDGDIAVHGDDEDDPVGWARRELKKSDTFNDRVSLVMMRKKSMSQEELNSRAEAFIKKFNAEMRLQRLESDQRFMEMVNRGI</sequence>
<protein>
    <recommendedName>
        <fullName evidence="3">DUF4408 domain-containing protein</fullName>
    </recommendedName>
</protein>
<feature type="domain" description="DUF4408" evidence="3">
    <location>
        <begin position="113"/>
        <end position="143"/>
    </location>
</feature>
<feature type="compositionally biased region" description="Low complexity" evidence="1">
    <location>
        <begin position="215"/>
        <end position="227"/>
    </location>
</feature>
<feature type="region of interest" description="Disordered" evidence="1">
    <location>
        <begin position="211"/>
        <end position="243"/>
    </location>
</feature>
<name>A0A834D8Z6_JUGRE</name>
<reference evidence="4" key="2">
    <citation type="submission" date="2020-03" db="EMBL/GenBank/DDBJ databases">
        <title>Walnut 2.0.</title>
        <authorList>
            <person name="Marrano A."/>
            <person name="Britton M."/>
            <person name="Zimin A.V."/>
            <person name="Zaini P.A."/>
            <person name="Workman R."/>
            <person name="Puiu D."/>
            <person name="Bianco L."/>
            <person name="Allen B.J."/>
            <person name="Troggio M."/>
            <person name="Leslie C.A."/>
            <person name="Timp W."/>
            <person name="Dendekar A."/>
            <person name="Salzberg S.L."/>
            <person name="Neale D.B."/>
        </authorList>
    </citation>
    <scope>NUCLEOTIDE SEQUENCE</scope>
    <source>
        <tissue evidence="4">Leaves</tissue>
    </source>
</reference>
<feature type="transmembrane region" description="Helical" evidence="2">
    <location>
        <begin position="82"/>
        <end position="105"/>
    </location>
</feature>
<feature type="non-terminal residue" evidence="4">
    <location>
        <position position="364"/>
    </location>
</feature>
<comment type="caution">
    <text evidence="4">The sequence shown here is derived from an EMBL/GenBank/DDBJ whole genome shotgun (WGS) entry which is preliminary data.</text>
</comment>
<reference evidence="4" key="1">
    <citation type="submission" date="2015-10" db="EMBL/GenBank/DDBJ databases">
        <authorList>
            <person name="Martinez-Garcia P.J."/>
            <person name="Crepeau M.W."/>
            <person name="Puiu D."/>
            <person name="Gonzalez-Ibeas D."/>
            <person name="Whalen J."/>
            <person name="Stevens K."/>
            <person name="Paul R."/>
            <person name="Butterfield T."/>
            <person name="Britton M."/>
            <person name="Reagan R."/>
            <person name="Chakraborty S."/>
            <person name="Walawage S.L."/>
            <person name="Vasquez-Gross H.A."/>
            <person name="Cardeno C."/>
            <person name="Famula R."/>
            <person name="Pratt K."/>
            <person name="Kuruganti S."/>
            <person name="Aradhya M.K."/>
            <person name="Leslie C.A."/>
            <person name="Dandekar A.M."/>
            <person name="Salzberg S.L."/>
            <person name="Wegrzyn J.L."/>
            <person name="Langley C.H."/>
            <person name="Neale D.B."/>
        </authorList>
    </citation>
    <scope>NUCLEOTIDE SEQUENCE</scope>
    <source>
        <tissue evidence="4">Leaves</tissue>
    </source>
</reference>
<evidence type="ECO:0000313" key="5">
    <source>
        <dbReference type="Proteomes" id="UP000619265"/>
    </source>
</evidence>
<gene>
    <name evidence="4" type="ORF">F2P56_002094</name>
</gene>
<evidence type="ECO:0000256" key="2">
    <source>
        <dbReference type="SAM" id="Phobius"/>
    </source>
</evidence>
<feature type="transmembrane region" description="Helical" evidence="2">
    <location>
        <begin position="125"/>
        <end position="145"/>
    </location>
</feature>
<evidence type="ECO:0000256" key="1">
    <source>
        <dbReference type="SAM" id="MobiDB-lite"/>
    </source>
</evidence>
<dbReference type="InterPro" id="IPR008480">
    <property type="entry name" value="DUF761_pln"/>
</dbReference>
<feature type="compositionally biased region" description="Basic and acidic residues" evidence="1">
    <location>
        <begin position="228"/>
        <end position="237"/>
    </location>
</feature>
<dbReference type="AlphaFoldDB" id="A0A834D8Z6"/>
<feature type="region of interest" description="Disordered" evidence="1">
    <location>
        <begin position="155"/>
        <end position="183"/>
    </location>
</feature>
<dbReference type="InterPro" id="IPR025520">
    <property type="entry name" value="DUF4408"/>
</dbReference>
<evidence type="ECO:0000259" key="3">
    <source>
        <dbReference type="Pfam" id="PF14364"/>
    </source>
</evidence>
<keyword evidence="2" id="KW-0812">Transmembrane</keyword>
<keyword evidence="2" id="KW-0472">Membrane</keyword>
<dbReference type="Pfam" id="PF05553">
    <property type="entry name" value="DUF761"/>
    <property type="match status" value="1"/>
</dbReference>
<evidence type="ECO:0000313" key="4">
    <source>
        <dbReference type="EMBL" id="KAF5481445.1"/>
    </source>
</evidence>
<keyword evidence="2" id="KW-1133">Transmembrane helix</keyword>
<proteinExistence type="predicted"/>
<accession>A0A834D8Z6</accession>
<organism evidence="4 5">
    <name type="scientific">Juglans regia</name>
    <name type="common">English walnut</name>
    <dbReference type="NCBI Taxonomy" id="51240"/>
    <lineage>
        <taxon>Eukaryota</taxon>
        <taxon>Viridiplantae</taxon>
        <taxon>Streptophyta</taxon>
        <taxon>Embryophyta</taxon>
        <taxon>Tracheophyta</taxon>
        <taxon>Spermatophyta</taxon>
        <taxon>Magnoliopsida</taxon>
        <taxon>eudicotyledons</taxon>
        <taxon>Gunneridae</taxon>
        <taxon>Pentapetalae</taxon>
        <taxon>rosids</taxon>
        <taxon>fabids</taxon>
        <taxon>Fagales</taxon>
        <taxon>Juglandaceae</taxon>
        <taxon>Juglans</taxon>
    </lineage>
</organism>
<dbReference type="Proteomes" id="UP000619265">
    <property type="component" value="Unassembled WGS sequence"/>
</dbReference>
<feature type="compositionally biased region" description="Polar residues" evidence="1">
    <location>
        <begin position="164"/>
        <end position="183"/>
    </location>
</feature>
<dbReference type="Gramene" id="Jr01_22670_p1">
    <property type="protein sequence ID" value="cds.Jr01_22670_p1"/>
    <property type="gene ID" value="Jr01_22670"/>
</dbReference>
<dbReference type="EMBL" id="LIHL02000001">
    <property type="protein sequence ID" value="KAF5481445.1"/>
    <property type="molecule type" value="Genomic_DNA"/>
</dbReference>
<dbReference type="PANTHER" id="PTHR33098:SF114">
    <property type="entry name" value="DUF4408 DOMAIN-CONTAINING PROTEIN"/>
    <property type="match status" value="1"/>
</dbReference>
<dbReference type="PANTHER" id="PTHR33098">
    <property type="entry name" value="COTTON FIBER (DUF761)"/>
    <property type="match status" value="1"/>
</dbReference>
<dbReference type="Pfam" id="PF14364">
    <property type="entry name" value="DUF4408"/>
    <property type="match status" value="1"/>
</dbReference>